<keyword evidence="5" id="KW-0472">Membrane</keyword>
<evidence type="ECO:0000313" key="7">
    <source>
        <dbReference type="EMBL" id="KPJ05932.1"/>
    </source>
</evidence>
<dbReference type="PANTHER" id="PTHR12745:SF6">
    <property type="entry name" value="PROTEIN ST7 HOMOLOG"/>
    <property type="match status" value="1"/>
</dbReference>
<dbReference type="Pfam" id="PF04184">
    <property type="entry name" value="ST7"/>
    <property type="match status" value="1"/>
</dbReference>
<comment type="similarity">
    <text evidence="2">Belongs to the ST7 family.</text>
</comment>
<keyword evidence="3" id="KW-0812">Transmembrane</keyword>
<sequence length="293" mass="31307">MARAWRSRSPSTRVAEARAALAERADCAAALLLLAEEDAPTVLEAERVLRRAWRAGEAAWRAHCGAGAGAGAGAGTGAGTGAGAGARARRCAAVLAHVKRRAAMCARRLGRLRDAARMFRELAREAPPALAPLATHENLIEVLLEQRAYADVQALVARYEECATSRSAVTVYTAALLRARTAACAAPPARTAADLAALEAMSRAVEFNPHVPAYLLEQRALCLPPEHVVRRGDSEALAYAFWRRNDKYAGSRDDGSKGLRDLTMSVCAGIVDRQESRDPSLECCGDAVVYRMS</sequence>
<organism evidence="7 8">
    <name type="scientific">Papilio machaon</name>
    <name type="common">Old World swallowtail butterfly</name>
    <dbReference type="NCBI Taxonomy" id="76193"/>
    <lineage>
        <taxon>Eukaryota</taxon>
        <taxon>Metazoa</taxon>
        <taxon>Ecdysozoa</taxon>
        <taxon>Arthropoda</taxon>
        <taxon>Hexapoda</taxon>
        <taxon>Insecta</taxon>
        <taxon>Pterygota</taxon>
        <taxon>Neoptera</taxon>
        <taxon>Endopterygota</taxon>
        <taxon>Lepidoptera</taxon>
        <taxon>Glossata</taxon>
        <taxon>Ditrysia</taxon>
        <taxon>Papilionoidea</taxon>
        <taxon>Papilionidae</taxon>
        <taxon>Papilioninae</taxon>
        <taxon>Papilio</taxon>
    </lineage>
</organism>
<dbReference type="EMBL" id="KQ461198">
    <property type="protein sequence ID" value="KPJ05932.1"/>
    <property type="molecule type" value="Genomic_DNA"/>
</dbReference>
<reference evidence="7 8" key="1">
    <citation type="journal article" date="2015" name="Nat. Commun.">
        <title>Outbred genome sequencing and CRISPR/Cas9 gene editing in butterflies.</title>
        <authorList>
            <person name="Li X."/>
            <person name="Fan D."/>
            <person name="Zhang W."/>
            <person name="Liu G."/>
            <person name="Zhang L."/>
            <person name="Zhao L."/>
            <person name="Fang X."/>
            <person name="Chen L."/>
            <person name="Dong Y."/>
            <person name="Chen Y."/>
            <person name="Ding Y."/>
            <person name="Zhao R."/>
            <person name="Feng M."/>
            <person name="Zhu Y."/>
            <person name="Feng Y."/>
            <person name="Jiang X."/>
            <person name="Zhu D."/>
            <person name="Xiang H."/>
            <person name="Feng X."/>
            <person name="Li S."/>
            <person name="Wang J."/>
            <person name="Zhang G."/>
            <person name="Kronforst M.R."/>
            <person name="Wang W."/>
        </authorList>
    </citation>
    <scope>NUCLEOTIDE SEQUENCE [LARGE SCALE GENOMIC DNA]</scope>
    <source>
        <strain evidence="7">Ya'a_city_454_Pm</strain>
        <tissue evidence="7">Whole body</tissue>
    </source>
</reference>
<evidence type="ECO:0000256" key="6">
    <source>
        <dbReference type="ARBA" id="ARBA00040270"/>
    </source>
</evidence>
<keyword evidence="4" id="KW-1133">Transmembrane helix</keyword>
<proteinExistence type="inferred from homology"/>
<dbReference type="PANTHER" id="PTHR12745">
    <property type="entry name" value="SUPPRESSION OF TUMORIGENICITY 7"/>
    <property type="match status" value="1"/>
</dbReference>
<comment type="subcellular location">
    <subcellularLocation>
        <location evidence="1">Membrane</location>
        <topology evidence="1">Multi-pass membrane protein</topology>
    </subcellularLocation>
</comment>
<evidence type="ECO:0000256" key="4">
    <source>
        <dbReference type="ARBA" id="ARBA00022989"/>
    </source>
</evidence>
<protein>
    <recommendedName>
        <fullName evidence="6">Protein ST7 homolog</fullName>
    </recommendedName>
</protein>
<evidence type="ECO:0000256" key="1">
    <source>
        <dbReference type="ARBA" id="ARBA00004141"/>
    </source>
</evidence>
<evidence type="ECO:0000256" key="3">
    <source>
        <dbReference type="ARBA" id="ARBA00022692"/>
    </source>
</evidence>
<evidence type="ECO:0000256" key="5">
    <source>
        <dbReference type="ARBA" id="ARBA00023136"/>
    </source>
</evidence>
<gene>
    <name evidence="7" type="ORF">RR48_14374</name>
</gene>
<dbReference type="AlphaFoldDB" id="A0A194QK70"/>
<dbReference type="Proteomes" id="UP000053240">
    <property type="component" value="Unassembled WGS sequence"/>
</dbReference>
<dbReference type="InParanoid" id="A0A194QK70"/>
<accession>A0A194QK70</accession>
<dbReference type="GO" id="GO:0016020">
    <property type="term" value="C:membrane"/>
    <property type="evidence" value="ECO:0007669"/>
    <property type="project" value="UniProtKB-SubCell"/>
</dbReference>
<evidence type="ECO:0000313" key="8">
    <source>
        <dbReference type="Proteomes" id="UP000053240"/>
    </source>
</evidence>
<dbReference type="InterPro" id="IPR007311">
    <property type="entry name" value="ST7"/>
</dbReference>
<keyword evidence="8" id="KW-1185">Reference proteome</keyword>
<evidence type="ECO:0000256" key="2">
    <source>
        <dbReference type="ARBA" id="ARBA00009751"/>
    </source>
</evidence>
<name>A0A194QK70_PAPMA</name>